<evidence type="ECO:0000256" key="1">
    <source>
        <dbReference type="ARBA" id="ARBA00023125"/>
    </source>
</evidence>
<feature type="domain" description="HTH tetR-type" evidence="3">
    <location>
        <begin position="7"/>
        <end position="67"/>
    </location>
</feature>
<keyword evidence="1 2" id="KW-0238">DNA-binding</keyword>
<feature type="DNA-binding region" description="H-T-H motif" evidence="2">
    <location>
        <begin position="30"/>
        <end position="49"/>
    </location>
</feature>
<dbReference type="PROSITE" id="PS50977">
    <property type="entry name" value="HTH_TETR_2"/>
    <property type="match status" value="1"/>
</dbReference>
<evidence type="ECO:0000259" key="3">
    <source>
        <dbReference type="PROSITE" id="PS50977"/>
    </source>
</evidence>
<dbReference type="Pfam" id="PF00440">
    <property type="entry name" value="TetR_N"/>
    <property type="match status" value="1"/>
</dbReference>
<dbReference type="InterPro" id="IPR036271">
    <property type="entry name" value="Tet_transcr_reg_TetR-rel_C_sf"/>
</dbReference>
<dbReference type="Proteomes" id="UP000287701">
    <property type="component" value="Chromosome"/>
</dbReference>
<dbReference type="GO" id="GO:0003677">
    <property type="term" value="F:DNA binding"/>
    <property type="evidence" value="ECO:0007669"/>
    <property type="project" value="UniProtKB-UniRule"/>
</dbReference>
<accession>A0A3R5UVJ2</accession>
<dbReference type="PANTHER" id="PTHR43479">
    <property type="entry name" value="ACREF/ENVCD OPERON REPRESSOR-RELATED"/>
    <property type="match status" value="1"/>
</dbReference>
<dbReference type="RefSeq" id="WP_128501951.1">
    <property type="nucleotide sequence ID" value="NZ_CP035107.1"/>
</dbReference>
<dbReference type="Gene3D" id="1.10.357.10">
    <property type="entry name" value="Tetracycline Repressor, domain 2"/>
    <property type="match status" value="1"/>
</dbReference>
<organism evidence="4 5">
    <name type="scientific">Ornithobacterium rhinotracheale</name>
    <dbReference type="NCBI Taxonomy" id="28251"/>
    <lineage>
        <taxon>Bacteria</taxon>
        <taxon>Pseudomonadati</taxon>
        <taxon>Bacteroidota</taxon>
        <taxon>Flavobacteriia</taxon>
        <taxon>Flavobacteriales</taxon>
        <taxon>Weeksellaceae</taxon>
        <taxon>Ornithobacterium</taxon>
    </lineage>
</organism>
<dbReference type="SUPFAM" id="SSF46689">
    <property type="entry name" value="Homeodomain-like"/>
    <property type="match status" value="1"/>
</dbReference>
<dbReference type="InterPro" id="IPR009057">
    <property type="entry name" value="Homeodomain-like_sf"/>
</dbReference>
<reference evidence="4 5" key="1">
    <citation type="submission" date="2019-01" db="EMBL/GenBank/DDBJ databases">
        <title>Whole Genome of Ornithobacterium rhinotracheale FARPER-174b.</title>
        <authorList>
            <person name="Tataje-Lavanda L.A."/>
            <person name="Montalvan A."/>
            <person name="Montesinos R."/>
            <person name="Zimic M."/>
            <person name="Fernandez-Sanchez M."/>
            <person name="Fernandez-Diaz M."/>
        </authorList>
    </citation>
    <scope>NUCLEOTIDE SEQUENCE [LARGE SCALE GENOMIC DNA]</scope>
    <source>
        <strain evidence="4 5">FARPER-174b</strain>
    </source>
</reference>
<dbReference type="EMBL" id="CP035107">
    <property type="protein sequence ID" value="QAR31534.1"/>
    <property type="molecule type" value="Genomic_DNA"/>
</dbReference>
<gene>
    <name evidence="4" type="ORF">EQP59_09375</name>
</gene>
<dbReference type="OrthoDB" id="494991at2"/>
<protein>
    <submittedName>
        <fullName evidence="4">TetR/AcrR family transcriptional regulator</fullName>
    </submittedName>
</protein>
<evidence type="ECO:0000313" key="4">
    <source>
        <dbReference type="EMBL" id="QAR31534.1"/>
    </source>
</evidence>
<dbReference type="InterPro" id="IPR001647">
    <property type="entry name" value="HTH_TetR"/>
</dbReference>
<sequence length="193" mass="22312">MARITDTSKMEKIREAIIDTVVVEGIKNASVAKIAKQAQVSMGYLYRFHSSKQELIDFIFKGLFQNLSQRLLTLLQEEKKLNTALHKFITELFTQANERPNHLLFLIKLTTDYSFHLAKEERETLNEICNKALALGLQTKEIRQDMTPEMLYTIIIGTAFFFINLRERAIFNKSAFTQEDVQLLTDIYTQALA</sequence>
<evidence type="ECO:0000256" key="2">
    <source>
        <dbReference type="PROSITE-ProRule" id="PRU00335"/>
    </source>
</evidence>
<dbReference type="SUPFAM" id="SSF48498">
    <property type="entry name" value="Tetracyclin repressor-like, C-terminal domain"/>
    <property type="match status" value="1"/>
</dbReference>
<dbReference type="PANTHER" id="PTHR43479:SF11">
    <property type="entry name" value="ACREF_ENVCD OPERON REPRESSOR-RELATED"/>
    <property type="match status" value="1"/>
</dbReference>
<name>A0A3R5UVJ2_ORNRH</name>
<evidence type="ECO:0000313" key="5">
    <source>
        <dbReference type="Proteomes" id="UP000287701"/>
    </source>
</evidence>
<proteinExistence type="predicted"/>
<dbReference type="AlphaFoldDB" id="A0A3R5UVJ2"/>
<dbReference type="InterPro" id="IPR050624">
    <property type="entry name" value="HTH-type_Tx_Regulator"/>
</dbReference>